<dbReference type="PROSITE" id="PS51186">
    <property type="entry name" value="GNAT"/>
    <property type="match status" value="1"/>
</dbReference>
<dbReference type="Proteomes" id="UP000092582">
    <property type="component" value="Chromosome 1"/>
</dbReference>
<dbReference type="CDD" id="cd04301">
    <property type="entry name" value="NAT_SF"/>
    <property type="match status" value="1"/>
</dbReference>
<accession>A0A1B1BLB7</accession>
<dbReference type="PANTHER" id="PTHR43877">
    <property type="entry name" value="AMINOALKYLPHOSPHONATE N-ACETYLTRANSFERASE-RELATED-RELATED"/>
    <property type="match status" value="1"/>
</dbReference>
<sequence>MVTEGYRIRRTVASDWREVRALRLEMLADTPIAFGETLQDALSHAESEWRMRAARGTAEHGTVLVAIDPAGNWVGTMGGYVPDPGSGALLVGVYVSPAHRGRDAGVFDSLLGALEEWARGEGEVLTLHVHEDNARARAAYLRRGFIETGHRVQYVLDAASEEIEMVKRL</sequence>
<dbReference type="SUPFAM" id="SSF55729">
    <property type="entry name" value="Acyl-CoA N-acyltransferases (Nat)"/>
    <property type="match status" value="1"/>
</dbReference>
<dbReference type="GO" id="GO:0016747">
    <property type="term" value="F:acyltransferase activity, transferring groups other than amino-acyl groups"/>
    <property type="evidence" value="ECO:0007669"/>
    <property type="project" value="InterPro"/>
</dbReference>
<keyword evidence="5" id="KW-1185">Reference proteome</keyword>
<evidence type="ECO:0000313" key="5">
    <source>
        <dbReference type="Proteomes" id="UP000092582"/>
    </source>
</evidence>
<dbReference type="PANTHER" id="PTHR43877:SF2">
    <property type="entry name" value="AMINOALKYLPHOSPHONATE N-ACETYLTRANSFERASE-RELATED"/>
    <property type="match status" value="1"/>
</dbReference>
<name>A0A1B1BLB7_9MICO</name>
<organism evidence="4 5">
    <name type="scientific">Cryobacterium arcticum</name>
    <dbReference type="NCBI Taxonomy" id="670052"/>
    <lineage>
        <taxon>Bacteria</taxon>
        <taxon>Bacillati</taxon>
        <taxon>Actinomycetota</taxon>
        <taxon>Actinomycetes</taxon>
        <taxon>Micrococcales</taxon>
        <taxon>Microbacteriaceae</taxon>
        <taxon>Cryobacterium</taxon>
    </lineage>
</organism>
<dbReference type="RefSeq" id="WP_066596831.1">
    <property type="nucleotide sequence ID" value="NZ_CP016282.1"/>
</dbReference>
<dbReference type="EMBL" id="CP016282">
    <property type="protein sequence ID" value="ANP73439.1"/>
    <property type="molecule type" value="Genomic_DNA"/>
</dbReference>
<dbReference type="InterPro" id="IPR000182">
    <property type="entry name" value="GNAT_dom"/>
</dbReference>
<evidence type="ECO:0000259" key="3">
    <source>
        <dbReference type="PROSITE" id="PS51186"/>
    </source>
</evidence>
<dbReference type="AlphaFoldDB" id="A0A1B1BLB7"/>
<evidence type="ECO:0000256" key="2">
    <source>
        <dbReference type="ARBA" id="ARBA00023315"/>
    </source>
</evidence>
<proteinExistence type="predicted"/>
<gene>
    <name evidence="4" type="ORF">PA27867_2491</name>
</gene>
<feature type="domain" description="N-acetyltransferase" evidence="3">
    <location>
        <begin position="6"/>
        <end position="169"/>
    </location>
</feature>
<dbReference type="STRING" id="670052.PA27867_2491"/>
<evidence type="ECO:0000313" key="4">
    <source>
        <dbReference type="EMBL" id="ANP73439.1"/>
    </source>
</evidence>
<dbReference type="OrthoDB" id="9799092at2"/>
<dbReference type="InterPro" id="IPR016181">
    <property type="entry name" value="Acyl_CoA_acyltransferase"/>
</dbReference>
<keyword evidence="2" id="KW-0012">Acyltransferase</keyword>
<evidence type="ECO:0000256" key="1">
    <source>
        <dbReference type="ARBA" id="ARBA00022679"/>
    </source>
</evidence>
<dbReference type="InterPro" id="IPR050832">
    <property type="entry name" value="Bact_Acetyltransf"/>
</dbReference>
<reference evidence="4 5" key="1">
    <citation type="submission" date="2016-06" db="EMBL/GenBank/DDBJ databases">
        <title>Genome sequencing of Cryobacterium arcticum PAMC 27867.</title>
        <authorList>
            <person name="Lee J."/>
            <person name="Kim O.-S."/>
        </authorList>
    </citation>
    <scope>NUCLEOTIDE SEQUENCE [LARGE SCALE GENOMIC DNA]</scope>
    <source>
        <strain evidence="4 5">PAMC 27867</strain>
    </source>
</reference>
<protein>
    <submittedName>
        <fullName evidence="4">Acetyltransferase</fullName>
    </submittedName>
</protein>
<dbReference type="Pfam" id="PF00583">
    <property type="entry name" value="Acetyltransf_1"/>
    <property type="match status" value="1"/>
</dbReference>
<dbReference type="KEGG" id="cart:PA27867_2491"/>
<keyword evidence="1 4" id="KW-0808">Transferase</keyword>
<dbReference type="Gene3D" id="3.40.630.30">
    <property type="match status" value="1"/>
</dbReference>